<dbReference type="SUPFAM" id="SSF56176">
    <property type="entry name" value="FAD-binding/transporter-associated domain-like"/>
    <property type="match status" value="1"/>
</dbReference>
<dbReference type="InterPro" id="IPR016166">
    <property type="entry name" value="FAD-bd_PCMH"/>
</dbReference>
<protein>
    <submittedName>
        <fullName evidence="4">FAD-binding protein</fullName>
    </submittedName>
</protein>
<dbReference type="PANTHER" id="PTHR43762">
    <property type="entry name" value="L-GULONOLACTONE OXIDASE"/>
    <property type="match status" value="1"/>
</dbReference>
<dbReference type="InterPro" id="IPR016171">
    <property type="entry name" value="Vanillyl_alc_oxidase_C-sub2"/>
</dbReference>
<keyword evidence="1" id="KW-0560">Oxidoreductase</keyword>
<evidence type="ECO:0000256" key="2">
    <source>
        <dbReference type="SAM" id="MobiDB-lite"/>
    </source>
</evidence>
<dbReference type="Gene3D" id="3.30.70.2520">
    <property type="match status" value="1"/>
</dbReference>
<dbReference type="Proteomes" id="UP001500368">
    <property type="component" value="Unassembled WGS sequence"/>
</dbReference>
<comment type="caution">
    <text evidence="4">The sequence shown here is derived from an EMBL/GenBank/DDBJ whole genome shotgun (WGS) entry which is preliminary data.</text>
</comment>
<dbReference type="Gene3D" id="3.30.465.10">
    <property type="match status" value="1"/>
</dbReference>
<name>A0ABP9FS12_9MICC</name>
<dbReference type="PIRSF" id="PIRSF000136">
    <property type="entry name" value="LGO_GLO"/>
    <property type="match status" value="1"/>
</dbReference>
<dbReference type="InterPro" id="IPR007173">
    <property type="entry name" value="ALO_C"/>
</dbReference>
<dbReference type="InterPro" id="IPR036318">
    <property type="entry name" value="FAD-bd_PCMH-like_sf"/>
</dbReference>
<dbReference type="PROSITE" id="PS51387">
    <property type="entry name" value="FAD_PCMH"/>
    <property type="match status" value="1"/>
</dbReference>
<feature type="domain" description="FAD-binding PCMH-type" evidence="3">
    <location>
        <begin position="38"/>
        <end position="202"/>
    </location>
</feature>
<evidence type="ECO:0000256" key="1">
    <source>
        <dbReference type="ARBA" id="ARBA00023002"/>
    </source>
</evidence>
<dbReference type="InterPro" id="IPR006094">
    <property type="entry name" value="Oxid_FAD_bind_N"/>
</dbReference>
<dbReference type="PANTHER" id="PTHR43762:SF1">
    <property type="entry name" value="D-ARABINONO-1,4-LACTONE OXIDASE"/>
    <property type="match status" value="1"/>
</dbReference>
<sequence>MSRRSSVGSGASIPEAASPPARPSGTGAEPGSNWANNLQYQAAQLMRPRNLDELHSAVVSSGRIKPLGSRHSFNTIADTSGALVDLSEMPRIFDIDEAIPAVTVDAAMRYGELALLLQQRGWALQNMASLPHISVVGSVATGTHGSGDRNPPLAAAVREVQLMTGTGTLRTLRRGEPDFGAAVVSLGALGVVTQISLDIVPSFQVRQDVYQGLGWEQVLFNFDQLTSSAYSVSLFTRWGADTFGHAWLKSTENPPEELLGVHALTDDIGLVEGTAERTTPQSGVWGSWDQRLPHFKLEFTPSNGSELQTEYLLPRDNAVPAMQELRRMGEQLDPHLLITEIRTMAADEQWLSGAFQRDTVGFHFTWRQHTLDVLSLLPLLEERLLPLGARPHWGKLFAVPDLTGMYPRLGDFTTVAEQMDPEGKFHNDFLTTVLF</sequence>
<dbReference type="Gene3D" id="3.30.43.10">
    <property type="entry name" value="Uridine Diphospho-n-acetylenolpyruvylglucosamine Reductase, domain 2"/>
    <property type="match status" value="1"/>
</dbReference>
<dbReference type="RefSeq" id="WP_345476532.1">
    <property type="nucleotide sequence ID" value="NZ_BAABLW010000002.1"/>
</dbReference>
<dbReference type="EMBL" id="BAABLW010000002">
    <property type="protein sequence ID" value="GAA4913385.1"/>
    <property type="molecule type" value="Genomic_DNA"/>
</dbReference>
<gene>
    <name evidence="4" type="ORF">GCM10025790_05220</name>
</gene>
<accession>A0ABP9FS12</accession>
<keyword evidence="5" id="KW-1185">Reference proteome</keyword>
<dbReference type="InterPro" id="IPR010031">
    <property type="entry name" value="FAD_lactone_oxidase-like"/>
</dbReference>
<evidence type="ECO:0000259" key="3">
    <source>
        <dbReference type="PROSITE" id="PS51387"/>
    </source>
</evidence>
<evidence type="ECO:0000313" key="5">
    <source>
        <dbReference type="Proteomes" id="UP001500368"/>
    </source>
</evidence>
<dbReference type="Pfam" id="PF04030">
    <property type="entry name" value="ALO"/>
    <property type="match status" value="1"/>
</dbReference>
<dbReference type="Gene3D" id="3.30.70.2530">
    <property type="match status" value="1"/>
</dbReference>
<dbReference type="Pfam" id="PF01565">
    <property type="entry name" value="FAD_binding_4"/>
    <property type="match status" value="1"/>
</dbReference>
<dbReference type="Gene3D" id="1.10.45.10">
    <property type="entry name" value="Vanillyl-alcohol Oxidase, Chain A, domain 4"/>
    <property type="match status" value="1"/>
</dbReference>
<proteinExistence type="predicted"/>
<feature type="region of interest" description="Disordered" evidence="2">
    <location>
        <begin position="1"/>
        <end position="34"/>
    </location>
</feature>
<organism evidence="4 5">
    <name type="scientific">Nesterenkonia rhizosphaerae</name>
    <dbReference type="NCBI Taxonomy" id="1348272"/>
    <lineage>
        <taxon>Bacteria</taxon>
        <taxon>Bacillati</taxon>
        <taxon>Actinomycetota</taxon>
        <taxon>Actinomycetes</taxon>
        <taxon>Micrococcales</taxon>
        <taxon>Micrococcaceae</taxon>
        <taxon>Nesterenkonia</taxon>
    </lineage>
</organism>
<dbReference type="InterPro" id="IPR016167">
    <property type="entry name" value="FAD-bd_PCMH_sub1"/>
</dbReference>
<dbReference type="InterPro" id="IPR016169">
    <property type="entry name" value="FAD-bd_PCMH_sub2"/>
</dbReference>
<reference evidence="5" key="1">
    <citation type="journal article" date="2019" name="Int. J. Syst. Evol. Microbiol.">
        <title>The Global Catalogue of Microorganisms (GCM) 10K type strain sequencing project: providing services to taxonomists for standard genome sequencing and annotation.</title>
        <authorList>
            <consortium name="The Broad Institute Genomics Platform"/>
            <consortium name="The Broad Institute Genome Sequencing Center for Infectious Disease"/>
            <person name="Wu L."/>
            <person name="Ma J."/>
        </authorList>
    </citation>
    <scope>NUCLEOTIDE SEQUENCE [LARGE SCALE GENOMIC DNA]</scope>
    <source>
        <strain evidence="5">JCM 19129</strain>
    </source>
</reference>
<evidence type="ECO:0000313" key="4">
    <source>
        <dbReference type="EMBL" id="GAA4913385.1"/>
    </source>
</evidence>